<feature type="region of interest" description="Disordered" evidence="4">
    <location>
        <begin position="162"/>
        <end position="298"/>
    </location>
</feature>
<feature type="region of interest" description="Disordered" evidence="4">
    <location>
        <begin position="618"/>
        <end position="648"/>
    </location>
</feature>
<evidence type="ECO:0000256" key="4">
    <source>
        <dbReference type="SAM" id="MobiDB-lite"/>
    </source>
</evidence>
<gene>
    <name evidence="6" type="ORF">PVMG_02366</name>
</gene>
<proteinExistence type="predicted"/>
<evidence type="ECO:0000313" key="6">
    <source>
        <dbReference type="EMBL" id="KMZ94140.1"/>
    </source>
</evidence>
<feature type="compositionally biased region" description="Low complexity" evidence="4">
    <location>
        <begin position="257"/>
        <end position="273"/>
    </location>
</feature>
<sequence>MATFKSICEESLKEREKSVGLEIVLGRVFDELISEFKAKFIKKISVLIHEVKHGDSALELVKGGVHCKRGKYESRQKEREGGNTHTDDTLGVYLSSVADSKRKSLFEKIKKEIGHQGGEEVTERRVATKGLLTNGLSTNGLSTNGLMTNGLITNGYNTLGERKVHNENEKANRGDRGKKKIDEGGVLDRKGSTVGSARNELSDLQSRAGSRKSGRVEKRNSSKASEVSNASGQLSMSDASERSRKSRTSHKSRTSRASRASRASPASRTSRTSRTSRKTNRPREDLCTPNGESNKSEKDAYANIISKYTVKRLFSNRLHTDELSDTHCGSDEGRANTLRSAHMDKARRYMHAPSSSAAKGEAPSSIGKEWANVESTNYKIVKRDFDDRSKRSEKSKADSLASEHDPLDFLIAAEDNERKKLQETRGRQNGNLNVQDKVEVKPHKGDSRSVEKNEQLFFEVIRGKRRKHLKGFECEDCKSFYEELCWDGSDGGKKYKQGAKHRLCHRHEDSKPAQNELFPKREERGKKLAAESYKSRLSEYVKENYTNGTQLPAAKPFGEVALVSSARYLKSAEESGDMGSGQYAEKCIDKFMAKFEVKGESNDSLVKMDSAQEEEFYEVEEADDAEEVEEAEEAEEAEARRKENKKKKLIQSFSRHRYHSKVNDSPKNFWSFDFFK</sequence>
<evidence type="ECO:0000313" key="7">
    <source>
        <dbReference type="Proteomes" id="UP000053776"/>
    </source>
</evidence>
<feature type="compositionally biased region" description="Acidic residues" evidence="4">
    <location>
        <begin position="618"/>
        <end position="636"/>
    </location>
</feature>
<evidence type="ECO:0000256" key="2">
    <source>
        <dbReference type="ARBA" id="ARBA00022763"/>
    </source>
</evidence>
<dbReference type="InterPro" id="IPR008164">
    <property type="entry name" value="XGLTT_rpt"/>
</dbReference>
<dbReference type="Proteomes" id="UP000053776">
    <property type="component" value="Unassembled WGS sequence"/>
</dbReference>
<dbReference type="GO" id="GO:0003684">
    <property type="term" value="F:damaged DNA binding"/>
    <property type="evidence" value="ECO:0007669"/>
    <property type="project" value="TreeGrafter"/>
</dbReference>
<comment type="subcellular location">
    <subcellularLocation>
        <location evidence="1">Nucleus</location>
    </subcellularLocation>
</comment>
<name>A0A0J9TF58_PLAVI</name>
<feature type="compositionally biased region" description="Basic and acidic residues" evidence="4">
    <location>
        <begin position="162"/>
        <end position="191"/>
    </location>
</feature>
<reference evidence="6 7" key="1">
    <citation type="submission" date="2011-08" db="EMBL/GenBank/DDBJ databases">
        <title>The Genome Sequence of Plasmodium vivax Mauritania I.</title>
        <authorList>
            <consortium name="The Broad Institute Genome Sequencing Platform"/>
            <consortium name="The Broad Institute Genome Sequencing Center for Infectious Disease"/>
            <person name="Neafsey D."/>
            <person name="Carlton J."/>
            <person name="Barnwell J."/>
            <person name="Collins W."/>
            <person name="Escalante A."/>
            <person name="Mullikin J."/>
            <person name="Saul A."/>
            <person name="Guigo R."/>
            <person name="Camara F."/>
            <person name="Young S.K."/>
            <person name="Zeng Q."/>
            <person name="Gargeya S."/>
            <person name="Fitzgerald M."/>
            <person name="Haas B."/>
            <person name="Abouelleil A."/>
            <person name="Alvarado L."/>
            <person name="Arachchi H.M."/>
            <person name="Berlin A."/>
            <person name="Brown A."/>
            <person name="Chapman S.B."/>
            <person name="Chen Z."/>
            <person name="Dunbar C."/>
            <person name="Freedman E."/>
            <person name="Gearin G."/>
            <person name="Gellesch M."/>
            <person name="Goldberg J."/>
            <person name="Griggs A."/>
            <person name="Gujja S."/>
            <person name="Heiman D."/>
            <person name="Howarth C."/>
            <person name="Larson L."/>
            <person name="Lui A."/>
            <person name="MacDonald P.J.P."/>
            <person name="Montmayeur A."/>
            <person name="Murphy C."/>
            <person name="Neiman D."/>
            <person name="Pearson M."/>
            <person name="Priest M."/>
            <person name="Roberts A."/>
            <person name="Saif S."/>
            <person name="Shea T."/>
            <person name="Shenoy N."/>
            <person name="Sisk P."/>
            <person name="Stolte C."/>
            <person name="Sykes S."/>
            <person name="Wortman J."/>
            <person name="Nusbaum C."/>
            <person name="Birren B."/>
        </authorList>
    </citation>
    <scope>NUCLEOTIDE SEQUENCE [LARGE SCALE GENOMIC DNA]</scope>
    <source>
        <strain evidence="6 7">Mauritania I</strain>
    </source>
</reference>
<feature type="compositionally biased region" description="Basic residues" evidence="4">
    <location>
        <begin position="244"/>
        <end position="256"/>
    </location>
</feature>
<feature type="domain" description="DNA endonuclease activator Ctp1 C-terminal" evidence="5">
    <location>
        <begin position="581"/>
        <end position="674"/>
    </location>
</feature>
<accession>A0A0J9TF58</accession>
<dbReference type="InterPro" id="IPR033316">
    <property type="entry name" value="RBBP8-like"/>
</dbReference>
<dbReference type="Pfam" id="PF01744">
    <property type="entry name" value="GLTT"/>
    <property type="match status" value="1"/>
</dbReference>
<dbReference type="OrthoDB" id="378458at2759"/>
<dbReference type="GO" id="GO:0010792">
    <property type="term" value="P:DNA double-strand break processing involved in repair via single-strand annealing"/>
    <property type="evidence" value="ECO:0007669"/>
    <property type="project" value="TreeGrafter"/>
</dbReference>
<keyword evidence="2" id="KW-0227">DNA damage</keyword>
<feature type="compositionally biased region" description="Polar residues" evidence="4">
    <location>
        <begin position="222"/>
        <end position="238"/>
    </location>
</feature>
<keyword evidence="3" id="KW-0539">Nucleus</keyword>
<evidence type="ECO:0000259" key="5">
    <source>
        <dbReference type="Pfam" id="PF08573"/>
    </source>
</evidence>
<dbReference type="Pfam" id="PF08573">
    <property type="entry name" value="SAE2"/>
    <property type="match status" value="1"/>
</dbReference>
<dbReference type="AlphaFoldDB" id="A0A0J9TF58"/>
<organism evidence="6 7">
    <name type="scientific">Plasmodium vivax Mauritania I</name>
    <dbReference type="NCBI Taxonomy" id="1035515"/>
    <lineage>
        <taxon>Eukaryota</taxon>
        <taxon>Sar</taxon>
        <taxon>Alveolata</taxon>
        <taxon>Apicomplexa</taxon>
        <taxon>Aconoidasida</taxon>
        <taxon>Haemosporida</taxon>
        <taxon>Plasmodiidae</taxon>
        <taxon>Plasmodium</taxon>
        <taxon>Plasmodium (Plasmodium)</taxon>
    </lineage>
</organism>
<evidence type="ECO:0000256" key="1">
    <source>
        <dbReference type="ARBA" id="ARBA00004123"/>
    </source>
</evidence>
<dbReference type="InterPro" id="IPR013882">
    <property type="entry name" value="Ctp1_C"/>
</dbReference>
<dbReference type="EMBL" id="KQ235026">
    <property type="protein sequence ID" value="KMZ94140.1"/>
    <property type="molecule type" value="Genomic_DNA"/>
</dbReference>
<protein>
    <recommendedName>
        <fullName evidence="5">DNA endonuclease activator Ctp1 C-terminal domain-containing protein</fullName>
    </recommendedName>
</protein>
<evidence type="ECO:0000256" key="3">
    <source>
        <dbReference type="ARBA" id="ARBA00023242"/>
    </source>
</evidence>
<dbReference type="PANTHER" id="PTHR15107:SF0">
    <property type="entry name" value="DNA ENDONUCLEASE ACTIVATOR CTP1 C-TERMINAL DOMAIN-CONTAINING PROTEIN"/>
    <property type="match status" value="1"/>
</dbReference>
<dbReference type="GO" id="GO:0005634">
    <property type="term" value="C:nucleus"/>
    <property type="evidence" value="ECO:0007669"/>
    <property type="project" value="UniProtKB-SubCell"/>
</dbReference>
<dbReference type="PANTHER" id="PTHR15107">
    <property type="entry name" value="RETINOBLASTOMA BINDING PROTEIN 8"/>
    <property type="match status" value="1"/>
</dbReference>